<accession>A0A7I4Z0C8</accession>
<evidence type="ECO:0000313" key="1">
    <source>
        <dbReference type="Proteomes" id="UP000025227"/>
    </source>
</evidence>
<reference evidence="2" key="1">
    <citation type="submission" date="2020-12" db="UniProtKB">
        <authorList>
            <consortium name="WormBaseParasite"/>
        </authorList>
    </citation>
    <scope>IDENTIFICATION</scope>
    <source>
        <strain evidence="2">MHco3</strain>
    </source>
</reference>
<dbReference type="WBParaSite" id="HCON_00155720-00001">
    <property type="protein sequence ID" value="HCON_00155720-00001"/>
    <property type="gene ID" value="HCON_00155720"/>
</dbReference>
<dbReference type="Proteomes" id="UP000025227">
    <property type="component" value="Unplaced"/>
</dbReference>
<protein>
    <submittedName>
        <fullName evidence="2">Transposase</fullName>
    </submittedName>
</protein>
<dbReference type="AlphaFoldDB" id="A0A7I4Z0C8"/>
<evidence type="ECO:0000313" key="2">
    <source>
        <dbReference type="WBParaSite" id="HCON_00155720-00001"/>
    </source>
</evidence>
<name>A0A7I4Z0C8_HAECO</name>
<organism evidence="1 2">
    <name type="scientific">Haemonchus contortus</name>
    <name type="common">Barber pole worm</name>
    <dbReference type="NCBI Taxonomy" id="6289"/>
    <lineage>
        <taxon>Eukaryota</taxon>
        <taxon>Metazoa</taxon>
        <taxon>Ecdysozoa</taxon>
        <taxon>Nematoda</taxon>
        <taxon>Chromadorea</taxon>
        <taxon>Rhabditida</taxon>
        <taxon>Rhabditina</taxon>
        <taxon>Rhabditomorpha</taxon>
        <taxon>Strongyloidea</taxon>
        <taxon>Trichostrongylidae</taxon>
        <taxon>Haemonchus</taxon>
    </lineage>
</organism>
<keyword evidence="1" id="KW-1185">Reference proteome</keyword>
<proteinExistence type="predicted"/>
<sequence length="75" mass="8432">MKNGAATGFGRIARELKEVTSNFRTNKQTDRRTDRQADRLSALYIVRIISGLRRHCAYNTAHGARATNGSGRQHM</sequence>